<dbReference type="PANTHER" id="PTHR12802">
    <property type="entry name" value="SWI/SNF COMPLEX-RELATED"/>
    <property type="match status" value="1"/>
</dbReference>
<feature type="domain" description="Myb-like" evidence="10">
    <location>
        <begin position="38"/>
        <end position="88"/>
    </location>
</feature>
<dbReference type="GO" id="GO:0006508">
    <property type="term" value="P:proteolysis"/>
    <property type="evidence" value="ECO:0007669"/>
    <property type="project" value="UniProtKB-KW"/>
</dbReference>
<keyword evidence="2" id="KW-0479">Metal-binding</keyword>
<dbReference type="CDD" id="cd00167">
    <property type="entry name" value="SANT"/>
    <property type="match status" value="1"/>
</dbReference>
<name>A0AAV0U613_HYABA</name>
<sequence length="250" mass="27344">MSPVTTPFVSLAKMRSGGAKLCVRPDHRASASYGSLSPSNVQVGRWTKREHDMFLEGLERFGRSWKKIASLVHTRTLVQIRTHAQKYLQKQSRARSKATVNDVGAGASSSSFTIKSQLPLTSTSTKDRNPTPSLDSAFQFKNAHGLDQLSQEETVTIPAFVDEYYTSPTATEDELLRSLPTCEEWVSRYLQCTASVSGSEPCHPLDIYAPAGSGTYPTSTALATSTWRPVVYTIPFESLAVPNSTFASSV</sequence>
<evidence type="ECO:0000259" key="10">
    <source>
        <dbReference type="PROSITE" id="PS50090"/>
    </source>
</evidence>
<dbReference type="SMART" id="SM00717">
    <property type="entry name" value="SANT"/>
    <property type="match status" value="1"/>
</dbReference>
<gene>
    <name evidence="13" type="ORF">HBR001_LOCUS5318</name>
</gene>
<dbReference type="PROSITE" id="PS50090">
    <property type="entry name" value="MYB_LIKE"/>
    <property type="match status" value="1"/>
</dbReference>
<protein>
    <submittedName>
        <fullName evidence="13">Uncharacterized protein</fullName>
    </submittedName>
</protein>
<dbReference type="GO" id="GO:0008237">
    <property type="term" value="F:metallopeptidase activity"/>
    <property type="evidence" value="ECO:0007669"/>
    <property type="project" value="UniProtKB-KW"/>
</dbReference>
<keyword evidence="1" id="KW-0645">Protease</keyword>
<accession>A0AAV0U613</accession>
<keyword evidence="14" id="KW-1185">Reference proteome</keyword>
<keyword evidence="8" id="KW-0804">Transcription</keyword>
<dbReference type="Proteomes" id="UP001162031">
    <property type="component" value="Unassembled WGS sequence"/>
</dbReference>
<evidence type="ECO:0000313" key="14">
    <source>
        <dbReference type="Proteomes" id="UP001162031"/>
    </source>
</evidence>
<evidence type="ECO:0000259" key="12">
    <source>
        <dbReference type="PROSITE" id="PS51294"/>
    </source>
</evidence>
<comment type="caution">
    <text evidence="13">The sequence shown here is derived from an EMBL/GenBank/DDBJ whole genome shotgun (WGS) entry which is preliminary data.</text>
</comment>
<evidence type="ECO:0000259" key="11">
    <source>
        <dbReference type="PROSITE" id="PS51293"/>
    </source>
</evidence>
<evidence type="ECO:0000256" key="8">
    <source>
        <dbReference type="ARBA" id="ARBA00023163"/>
    </source>
</evidence>
<evidence type="ECO:0000256" key="7">
    <source>
        <dbReference type="ARBA" id="ARBA00023125"/>
    </source>
</evidence>
<dbReference type="SUPFAM" id="SSF46689">
    <property type="entry name" value="Homeodomain-like"/>
    <property type="match status" value="1"/>
</dbReference>
<feature type="domain" description="SANT" evidence="11">
    <location>
        <begin position="41"/>
        <end position="95"/>
    </location>
</feature>
<evidence type="ECO:0000256" key="2">
    <source>
        <dbReference type="ARBA" id="ARBA00022723"/>
    </source>
</evidence>
<dbReference type="InterPro" id="IPR017884">
    <property type="entry name" value="SANT_dom"/>
</dbReference>
<keyword evidence="5" id="KW-0805">Transcription regulation</keyword>
<evidence type="ECO:0000256" key="3">
    <source>
        <dbReference type="ARBA" id="ARBA00022801"/>
    </source>
</evidence>
<keyword evidence="6" id="KW-0482">Metalloprotease</keyword>
<evidence type="ECO:0000256" key="5">
    <source>
        <dbReference type="ARBA" id="ARBA00023015"/>
    </source>
</evidence>
<dbReference type="GO" id="GO:0046872">
    <property type="term" value="F:metal ion binding"/>
    <property type="evidence" value="ECO:0007669"/>
    <property type="project" value="UniProtKB-KW"/>
</dbReference>
<dbReference type="GO" id="GO:0003677">
    <property type="term" value="F:DNA binding"/>
    <property type="evidence" value="ECO:0007669"/>
    <property type="project" value="UniProtKB-KW"/>
</dbReference>
<proteinExistence type="predicted"/>
<evidence type="ECO:0000313" key="13">
    <source>
        <dbReference type="EMBL" id="CAI5731818.1"/>
    </source>
</evidence>
<dbReference type="Pfam" id="PF00249">
    <property type="entry name" value="Myb_DNA-binding"/>
    <property type="match status" value="1"/>
</dbReference>
<evidence type="ECO:0000256" key="9">
    <source>
        <dbReference type="ARBA" id="ARBA00023242"/>
    </source>
</evidence>
<dbReference type="NCBIfam" id="TIGR01557">
    <property type="entry name" value="myb_SHAQKYF"/>
    <property type="match status" value="1"/>
</dbReference>
<dbReference type="PROSITE" id="PS51293">
    <property type="entry name" value="SANT"/>
    <property type="match status" value="1"/>
</dbReference>
<dbReference type="PROSITE" id="PS51294">
    <property type="entry name" value="HTH_MYB"/>
    <property type="match status" value="1"/>
</dbReference>
<evidence type="ECO:0000256" key="6">
    <source>
        <dbReference type="ARBA" id="ARBA00023049"/>
    </source>
</evidence>
<feature type="domain" description="HTH myb-type" evidence="12">
    <location>
        <begin position="44"/>
        <end position="92"/>
    </location>
</feature>
<reference evidence="13" key="1">
    <citation type="submission" date="2022-12" db="EMBL/GenBank/DDBJ databases">
        <authorList>
            <person name="Webb A."/>
        </authorList>
    </citation>
    <scope>NUCLEOTIDE SEQUENCE</scope>
    <source>
        <strain evidence="13">Hp1</strain>
    </source>
</reference>
<keyword evidence="7" id="KW-0238">DNA-binding</keyword>
<dbReference type="InterPro" id="IPR006447">
    <property type="entry name" value="Myb_dom_plants"/>
</dbReference>
<dbReference type="Gene3D" id="1.10.10.60">
    <property type="entry name" value="Homeodomain-like"/>
    <property type="match status" value="1"/>
</dbReference>
<dbReference type="AlphaFoldDB" id="A0AAV0U613"/>
<keyword evidence="9" id="KW-0539">Nucleus</keyword>
<dbReference type="InterPro" id="IPR009057">
    <property type="entry name" value="Homeodomain-like_sf"/>
</dbReference>
<keyword evidence="4" id="KW-0862">Zinc</keyword>
<dbReference type="FunFam" id="1.10.10.60:FF:000151">
    <property type="entry name" value="histone H2A deubiquitinase MYSM1 isoform X2"/>
    <property type="match status" value="1"/>
</dbReference>
<evidence type="ECO:0000256" key="1">
    <source>
        <dbReference type="ARBA" id="ARBA00022670"/>
    </source>
</evidence>
<dbReference type="InterPro" id="IPR017930">
    <property type="entry name" value="Myb_dom"/>
</dbReference>
<evidence type="ECO:0000256" key="4">
    <source>
        <dbReference type="ARBA" id="ARBA00022833"/>
    </source>
</evidence>
<dbReference type="InterPro" id="IPR001005">
    <property type="entry name" value="SANT/Myb"/>
</dbReference>
<dbReference type="EMBL" id="CANTFL010001116">
    <property type="protein sequence ID" value="CAI5731818.1"/>
    <property type="molecule type" value="Genomic_DNA"/>
</dbReference>
<keyword evidence="3" id="KW-0378">Hydrolase</keyword>
<organism evidence="13 14">
    <name type="scientific">Hyaloperonospora brassicae</name>
    <name type="common">Brassica downy mildew</name>
    <name type="synonym">Peronospora brassicae</name>
    <dbReference type="NCBI Taxonomy" id="162125"/>
    <lineage>
        <taxon>Eukaryota</taxon>
        <taxon>Sar</taxon>
        <taxon>Stramenopiles</taxon>
        <taxon>Oomycota</taxon>
        <taxon>Peronosporomycetes</taxon>
        <taxon>Peronosporales</taxon>
        <taxon>Peronosporaceae</taxon>
        <taxon>Hyaloperonospora</taxon>
    </lineage>
</organism>